<dbReference type="InterPro" id="IPR005598">
    <property type="entry name" value="ATP_synth_I"/>
</dbReference>
<evidence type="ECO:0000256" key="3">
    <source>
        <dbReference type="ARBA" id="ARBA00022692"/>
    </source>
</evidence>
<evidence type="ECO:0000313" key="8">
    <source>
        <dbReference type="Proteomes" id="UP000229641"/>
    </source>
</evidence>
<gene>
    <name evidence="7" type="ORF">COV72_07835</name>
</gene>
<dbReference type="GO" id="GO:0005886">
    <property type="term" value="C:plasma membrane"/>
    <property type="evidence" value="ECO:0007669"/>
    <property type="project" value="UniProtKB-SubCell"/>
</dbReference>
<evidence type="ECO:0000256" key="2">
    <source>
        <dbReference type="ARBA" id="ARBA00022475"/>
    </source>
</evidence>
<evidence type="ECO:0000256" key="1">
    <source>
        <dbReference type="ARBA" id="ARBA00004651"/>
    </source>
</evidence>
<dbReference type="EMBL" id="PCWA01000097">
    <property type="protein sequence ID" value="PIQ88530.1"/>
    <property type="molecule type" value="Genomic_DNA"/>
</dbReference>
<dbReference type="Proteomes" id="UP000229641">
    <property type="component" value="Unassembled WGS sequence"/>
</dbReference>
<evidence type="ECO:0000256" key="6">
    <source>
        <dbReference type="SAM" id="Phobius"/>
    </source>
</evidence>
<feature type="transmembrane region" description="Helical" evidence="6">
    <location>
        <begin position="7"/>
        <end position="26"/>
    </location>
</feature>
<name>A0A2H0LVT9_9BACT</name>
<organism evidence="7 8">
    <name type="scientific">Candidatus Ghiorseimicrobium undicola</name>
    <dbReference type="NCBI Taxonomy" id="1974746"/>
    <lineage>
        <taxon>Bacteria</taxon>
        <taxon>Pseudomonadati</taxon>
        <taxon>Candidatus Omnitrophota</taxon>
        <taxon>Candidatus Ghiorseimicrobium</taxon>
    </lineage>
</organism>
<keyword evidence="5 6" id="KW-0472">Membrane</keyword>
<evidence type="ECO:0000313" key="7">
    <source>
        <dbReference type="EMBL" id="PIQ88530.1"/>
    </source>
</evidence>
<sequence length="123" mass="14041">MDFKKQIFINAITAAIFISLAALLFGRPNFSLGILLGGSASCLNFFLLYLKSKAIIKRNNPNIFLVFCNLIFRYLFMALVLWTAAKFSLDAFFAAALGLFMIRIGIYIFALQEKREQWIQQAR</sequence>
<proteinExistence type="predicted"/>
<keyword evidence="4 6" id="KW-1133">Transmembrane helix</keyword>
<feature type="transmembrane region" description="Helical" evidence="6">
    <location>
        <begin position="32"/>
        <end position="50"/>
    </location>
</feature>
<comment type="caution">
    <text evidence="7">The sequence shown here is derived from an EMBL/GenBank/DDBJ whole genome shotgun (WGS) entry which is preliminary data.</text>
</comment>
<dbReference type="AlphaFoldDB" id="A0A2H0LVT9"/>
<evidence type="ECO:0008006" key="9">
    <source>
        <dbReference type="Google" id="ProtNLM"/>
    </source>
</evidence>
<reference evidence="7 8" key="1">
    <citation type="submission" date="2017-09" db="EMBL/GenBank/DDBJ databases">
        <title>Depth-based differentiation of microbial function through sediment-hosted aquifers and enrichment of novel symbionts in the deep terrestrial subsurface.</title>
        <authorList>
            <person name="Probst A.J."/>
            <person name="Ladd B."/>
            <person name="Jarett J.K."/>
            <person name="Geller-Mcgrath D.E."/>
            <person name="Sieber C.M."/>
            <person name="Emerson J.B."/>
            <person name="Anantharaman K."/>
            <person name="Thomas B.C."/>
            <person name="Malmstrom R."/>
            <person name="Stieglmeier M."/>
            <person name="Klingl A."/>
            <person name="Woyke T."/>
            <person name="Ryan C.M."/>
            <person name="Banfield J.F."/>
        </authorList>
    </citation>
    <scope>NUCLEOTIDE SEQUENCE [LARGE SCALE GENOMIC DNA]</scope>
    <source>
        <strain evidence="7">CG11_big_fil_rev_8_21_14_0_20_42_13</strain>
    </source>
</reference>
<feature type="transmembrane region" description="Helical" evidence="6">
    <location>
        <begin position="91"/>
        <end position="111"/>
    </location>
</feature>
<keyword evidence="3 6" id="KW-0812">Transmembrane</keyword>
<keyword evidence="2" id="KW-1003">Cell membrane</keyword>
<evidence type="ECO:0000256" key="4">
    <source>
        <dbReference type="ARBA" id="ARBA00022989"/>
    </source>
</evidence>
<evidence type="ECO:0000256" key="5">
    <source>
        <dbReference type="ARBA" id="ARBA00023136"/>
    </source>
</evidence>
<protein>
    <recommendedName>
        <fullName evidence="9">ATP synthase subunit I</fullName>
    </recommendedName>
</protein>
<accession>A0A2H0LVT9</accession>
<dbReference type="Pfam" id="PF03899">
    <property type="entry name" value="ATP-synt_I"/>
    <property type="match status" value="1"/>
</dbReference>
<feature type="transmembrane region" description="Helical" evidence="6">
    <location>
        <begin position="62"/>
        <end position="85"/>
    </location>
</feature>
<comment type="subcellular location">
    <subcellularLocation>
        <location evidence="1">Cell membrane</location>
        <topology evidence="1">Multi-pass membrane protein</topology>
    </subcellularLocation>
</comment>